<gene>
    <name evidence="2" type="ORF">E6H05_06605</name>
</gene>
<sequence>MLDPGSRIPPAVTWIIAASPARSYTEWSNVRCNVRSLIIIPVYNEEAALPYVLGEVRRAAPQSDLVVVDDGSTDRSTDLASQHPGVEIVRHDVNRGYGQSLITGFGQAVAGGYDVAVTIDCDEQHEPQRIPDFLRAIGGAHIVSGSRYLDPAMPGDPPPPDRLRLNQEFVAKLRAITGYPITDAWCGFKAYRVEALRKFVLTEPSYGMPLQVWVQAAYHGLRVIELPVARIYKNPSRQFWGGLDDPQTRRAYYLRVLEAEVARWLPDRRALVEDARS</sequence>
<dbReference type="Gene3D" id="3.90.550.10">
    <property type="entry name" value="Spore Coat Polysaccharide Biosynthesis Protein SpsA, Chain A"/>
    <property type="match status" value="1"/>
</dbReference>
<evidence type="ECO:0000313" key="3">
    <source>
        <dbReference type="Proteomes" id="UP000318834"/>
    </source>
</evidence>
<dbReference type="CDD" id="cd04179">
    <property type="entry name" value="DPM_DPG-synthase_like"/>
    <property type="match status" value="1"/>
</dbReference>
<comment type="caution">
    <text evidence="2">The sequence shown here is derived from an EMBL/GenBank/DDBJ whole genome shotgun (WGS) entry which is preliminary data.</text>
</comment>
<evidence type="ECO:0000313" key="2">
    <source>
        <dbReference type="EMBL" id="TMI75289.1"/>
    </source>
</evidence>
<dbReference type="PANTHER" id="PTHR48090:SF7">
    <property type="entry name" value="RFBJ PROTEIN"/>
    <property type="match status" value="1"/>
</dbReference>
<proteinExistence type="predicted"/>
<feature type="domain" description="Glycosyltransferase 2-like" evidence="1">
    <location>
        <begin position="38"/>
        <end position="198"/>
    </location>
</feature>
<dbReference type="InterPro" id="IPR001173">
    <property type="entry name" value="Glyco_trans_2-like"/>
</dbReference>
<dbReference type="GO" id="GO:0016740">
    <property type="term" value="F:transferase activity"/>
    <property type="evidence" value="ECO:0007669"/>
    <property type="project" value="UniProtKB-KW"/>
</dbReference>
<name>A0A537IVD5_9BACT</name>
<dbReference type="EMBL" id="VBAP01000044">
    <property type="protein sequence ID" value="TMI75289.1"/>
    <property type="molecule type" value="Genomic_DNA"/>
</dbReference>
<organism evidence="2 3">
    <name type="scientific">Candidatus Segetimicrobium genomatis</name>
    <dbReference type="NCBI Taxonomy" id="2569760"/>
    <lineage>
        <taxon>Bacteria</taxon>
        <taxon>Bacillati</taxon>
        <taxon>Candidatus Sysuimicrobiota</taxon>
        <taxon>Candidatus Sysuimicrobiia</taxon>
        <taxon>Candidatus Sysuimicrobiales</taxon>
        <taxon>Candidatus Segetimicrobiaceae</taxon>
        <taxon>Candidatus Segetimicrobium</taxon>
    </lineage>
</organism>
<protein>
    <submittedName>
        <fullName evidence="2">Glycosyltransferase family 2 protein</fullName>
    </submittedName>
</protein>
<dbReference type="AlphaFoldDB" id="A0A537IVD5"/>
<accession>A0A537IVD5</accession>
<keyword evidence="2" id="KW-0808">Transferase</keyword>
<dbReference type="PANTHER" id="PTHR48090">
    <property type="entry name" value="UNDECAPRENYL-PHOSPHATE 4-DEOXY-4-FORMAMIDO-L-ARABINOSE TRANSFERASE-RELATED"/>
    <property type="match status" value="1"/>
</dbReference>
<dbReference type="InterPro" id="IPR029044">
    <property type="entry name" value="Nucleotide-diphossugar_trans"/>
</dbReference>
<reference evidence="2 3" key="1">
    <citation type="journal article" date="2019" name="Nat. Microbiol.">
        <title>Mediterranean grassland soil C-N compound turnover is dependent on rainfall and depth, and is mediated by genomically divergent microorganisms.</title>
        <authorList>
            <person name="Diamond S."/>
            <person name="Andeer P.F."/>
            <person name="Li Z."/>
            <person name="Crits-Christoph A."/>
            <person name="Burstein D."/>
            <person name="Anantharaman K."/>
            <person name="Lane K.R."/>
            <person name="Thomas B.C."/>
            <person name="Pan C."/>
            <person name="Northen T.R."/>
            <person name="Banfield J.F."/>
        </authorList>
    </citation>
    <scope>NUCLEOTIDE SEQUENCE [LARGE SCALE GENOMIC DNA]</scope>
    <source>
        <strain evidence="2">NP_8</strain>
    </source>
</reference>
<evidence type="ECO:0000259" key="1">
    <source>
        <dbReference type="Pfam" id="PF00535"/>
    </source>
</evidence>
<dbReference type="InterPro" id="IPR050256">
    <property type="entry name" value="Glycosyltransferase_2"/>
</dbReference>
<dbReference type="Proteomes" id="UP000318834">
    <property type="component" value="Unassembled WGS sequence"/>
</dbReference>
<dbReference type="Pfam" id="PF00535">
    <property type="entry name" value="Glycos_transf_2"/>
    <property type="match status" value="1"/>
</dbReference>
<dbReference type="SUPFAM" id="SSF53448">
    <property type="entry name" value="Nucleotide-diphospho-sugar transferases"/>
    <property type="match status" value="1"/>
</dbReference>